<gene>
    <name evidence="4" type="ORF">G3A29_23180</name>
    <name evidence="2" type="ORF">GB033_23210</name>
    <name evidence="1" type="ORF">GB453_23040</name>
    <name evidence="3" type="ORF">GB471_13795</name>
</gene>
<reference evidence="3" key="1">
    <citation type="journal article" date="2018" name="Genome Biol.">
        <title>SKESA: strategic k-mer extension for scrupulous assemblies.</title>
        <authorList>
            <person name="Souvorov A."/>
            <person name="Agarwala R."/>
            <person name="Lipman D.J."/>
        </authorList>
    </citation>
    <scope>NUCLEOTIDE SEQUENCE</scope>
    <source>
        <strain evidence="3">Salmonella enterica</strain>
    </source>
</reference>
<dbReference type="EMBL" id="DAAGZC010000006">
    <property type="protein sequence ID" value="HAB5148535.1"/>
    <property type="molecule type" value="Genomic_DNA"/>
</dbReference>
<dbReference type="EMBL" id="DAARBI010000051">
    <property type="protein sequence ID" value="HAE1728144.1"/>
    <property type="molecule type" value="Genomic_DNA"/>
</dbReference>
<evidence type="ECO:0000313" key="2">
    <source>
        <dbReference type="EMBL" id="HAB1952925.1"/>
    </source>
</evidence>
<accession>A0A6Y3N4P2</accession>
<feature type="non-terminal residue" evidence="3">
    <location>
        <position position="20"/>
    </location>
</feature>
<comment type="caution">
    <text evidence="3">The sequence shown here is derived from an EMBL/GenBank/DDBJ whole genome shotgun (WGS) entry which is preliminary data.</text>
</comment>
<organism evidence="3">
    <name type="scientific">Salmonella enteritidis</name>
    <dbReference type="NCBI Taxonomy" id="149539"/>
    <lineage>
        <taxon>Bacteria</taxon>
        <taxon>Pseudomonadati</taxon>
        <taxon>Pseudomonadota</taxon>
        <taxon>Gammaproteobacteria</taxon>
        <taxon>Enterobacterales</taxon>
        <taxon>Enterobacteriaceae</taxon>
        <taxon>Salmonella</taxon>
    </lineage>
</organism>
<dbReference type="AlphaFoldDB" id="A0A6Y3N4P2"/>
<evidence type="ECO:0000313" key="3">
    <source>
        <dbReference type="EMBL" id="HAB5148535.1"/>
    </source>
</evidence>
<dbReference type="EMBL" id="DAAFXO010000185">
    <property type="protein sequence ID" value="HAB1920589.1"/>
    <property type="molecule type" value="Genomic_DNA"/>
</dbReference>
<name>A0A6Y3N4P2_SALEN</name>
<evidence type="ECO:0000313" key="4">
    <source>
        <dbReference type="EMBL" id="HAE1728144.1"/>
    </source>
</evidence>
<proteinExistence type="predicted"/>
<protein>
    <submittedName>
        <fullName evidence="3">Regulator</fullName>
    </submittedName>
</protein>
<sequence>MGESIITNIISIIRERQSAD</sequence>
<evidence type="ECO:0000313" key="1">
    <source>
        <dbReference type="EMBL" id="HAB1920589.1"/>
    </source>
</evidence>
<dbReference type="EMBL" id="DAAFXV010000082">
    <property type="protein sequence ID" value="HAB1952925.1"/>
    <property type="molecule type" value="Genomic_DNA"/>
</dbReference>
<reference evidence="3" key="2">
    <citation type="submission" date="2019-10" db="EMBL/GenBank/DDBJ databases">
        <authorList>
            <consortium name="NCBI Pathogen Detection Project"/>
        </authorList>
    </citation>
    <scope>NUCLEOTIDE SEQUENCE</scope>
    <source>
        <strain evidence="3">Salmonella enterica</strain>
    </source>
</reference>